<dbReference type="PANTHER" id="PTHR38685">
    <property type="entry name" value="CELL DIVISION PROTEIN ZIPA"/>
    <property type="match status" value="1"/>
</dbReference>
<keyword evidence="1 3" id="KW-0997">Cell inner membrane</keyword>
<sequence>MDLNTILIILGVIALIALVVHGVWSNRREKSQIFENDNRLNKDQPVRQPQENHHYMAQPDTASPTQQREVTPSSTQQSGSSDTLQASHTTYQQEEQQNVEQAINQIKISLPNDPQPGQHSVEPVASYQAPQHFASATISEIEANLNEEEGIYAQPHFAETSSMNSGITIEYERPTVEFTEVEQTAQATAEQPTQQRNETPQDFLMLYIVSPEDREFNGVTLAKVLDDLGFIFGHQHIYHRHLDLNSTSPVLFSAANIQQPGTFEPNTMADFYTVGIALFMQLPSPGNDLVNLRMMIRAAKTIAEELGGFVLTDQQEIFDENAEKAYLAKVSM</sequence>
<dbReference type="PANTHER" id="PTHR38685:SF1">
    <property type="entry name" value="CELL DIVISION PROTEIN ZIPA"/>
    <property type="match status" value="1"/>
</dbReference>
<accession>A0A0F5F127</accession>
<keyword evidence="1 3" id="KW-0472">Membrane</keyword>
<dbReference type="RefSeq" id="WP_046097784.1">
    <property type="nucleotide sequence ID" value="NZ_LAEN01000007.1"/>
</dbReference>
<keyword evidence="1 3" id="KW-1003">Cell membrane</keyword>
<protein>
    <recommendedName>
        <fullName evidence="1 2">Cell division protein ZipA</fullName>
    </recommendedName>
</protein>
<feature type="compositionally biased region" description="Polar residues" evidence="4">
    <location>
        <begin position="60"/>
        <end position="99"/>
    </location>
</feature>
<dbReference type="NCBIfam" id="TIGR02205">
    <property type="entry name" value="septum_zipA"/>
    <property type="match status" value="1"/>
</dbReference>
<dbReference type="InterPro" id="IPR036765">
    <property type="entry name" value="ZipA_FtsZ-bd_C_sf"/>
</dbReference>
<evidence type="ECO:0000256" key="2">
    <source>
        <dbReference type="RuleBase" id="RU003612"/>
    </source>
</evidence>
<evidence type="ECO:0000256" key="3">
    <source>
        <dbReference type="RuleBase" id="RU003613"/>
    </source>
</evidence>
<dbReference type="GO" id="GO:0043093">
    <property type="term" value="P:FtsZ-dependent cytokinesis"/>
    <property type="evidence" value="ECO:0007669"/>
    <property type="project" value="UniProtKB-UniRule"/>
</dbReference>
<proteinExistence type="inferred from homology"/>
<organism evidence="6 7">
    <name type="scientific">Avibacterium paragallinarum</name>
    <name type="common">Haemophilus gallinarum</name>
    <dbReference type="NCBI Taxonomy" id="728"/>
    <lineage>
        <taxon>Bacteria</taxon>
        <taxon>Pseudomonadati</taxon>
        <taxon>Pseudomonadota</taxon>
        <taxon>Gammaproteobacteria</taxon>
        <taxon>Pasteurellales</taxon>
        <taxon>Pasteurellaceae</taxon>
        <taxon>Avibacterium</taxon>
    </lineage>
</organism>
<dbReference type="OrthoDB" id="7054914at2"/>
<dbReference type="InterPro" id="IPR007449">
    <property type="entry name" value="ZipA_FtsZ-bd_C"/>
</dbReference>
<dbReference type="SUPFAM" id="SSF64383">
    <property type="entry name" value="Cell-division protein ZipA, C-terminal domain"/>
    <property type="match status" value="1"/>
</dbReference>
<dbReference type="Proteomes" id="UP000254620">
    <property type="component" value="Unassembled WGS sequence"/>
</dbReference>
<keyword evidence="1" id="KW-1133">Transmembrane helix</keyword>
<keyword evidence="1 2" id="KW-0131">Cell cycle</keyword>
<feature type="domain" description="ZipA C-terminal FtsZ-binding" evidence="5">
    <location>
        <begin position="200"/>
        <end position="330"/>
    </location>
</feature>
<keyword evidence="1 2" id="KW-0132">Cell division</keyword>
<dbReference type="GO" id="GO:0032153">
    <property type="term" value="C:cell division site"/>
    <property type="evidence" value="ECO:0007669"/>
    <property type="project" value="UniProtKB-UniRule"/>
</dbReference>
<keyword evidence="1 3" id="KW-0812">Transmembrane</keyword>
<comment type="similarity">
    <text evidence="1 2">Belongs to the ZipA family.</text>
</comment>
<evidence type="ECO:0000313" key="6">
    <source>
        <dbReference type="EMBL" id="SUV40588.1"/>
    </source>
</evidence>
<dbReference type="AlphaFoldDB" id="A0A0F5F127"/>
<dbReference type="SMART" id="SM00771">
    <property type="entry name" value="ZipA_C"/>
    <property type="match status" value="1"/>
</dbReference>
<dbReference type="HAMAP" id="MF_00509">
    <property type="entry name" value="ZipA"/>
    <property type="match status" value="1"/>
</dbReference>
<comment type="subcellular location">
    <subcellularLocation>
        <location evidence="1">Cell inner membrane</location>
        <topology evidence="1">Single-pass type I membrane protein</topology>
    </subcellularLocation>
    <text evidence="1">Localizes to the Z ring in an FtsZ-dependent manner.</text>
</comment>
<dbReference type="EMBL" id="UFSW01000002">
    <property type="protein sequence ID" value="SUV40588.1"/>
    <property type="molecule type" value="Genomic_DNA"/>
</dbReference>
<feature type="transmembrane region" description="Helical" evidence="1">
    <location>
        <begin position="6"/>
        <end position="24"/>
    </location>
</feature>
<evidence type="ECO:0000256" key="4">
    <source>
        <dbReference type="SAM" id="MobiDB-lite"/>
    </source>
</evidence>
<dbReference type="Pfam" id="PF04354">
    <property type="entry name" value="ZipA_C"/>
    <property type="match status" value="1"/>
</dbReference>
<dbReference type="InterPro" id="IPR011919">
    <property type="entry name" value="Cell_div_ZipA"/>
</dbReference>
<comment type="subunit">
    <text evidence="1">Interacts with FtsZ via their C-terminal domains.</text>
</comment>
<dbReference type="GO" id="GO:0000917">
    <property type="term" value="P:division septum assembly"/>
    <property type="evidence" value="ECO:0007669"/>
    <property type="project" value="TreeGrafter"/>
</dbReference>
<dbReference type="GO" id="GO:0005886">
    <property type="term" value="C:plasma membrane"/>
    <property type="evidence" value="ECO:0007669"/>
    <property type="project" value="UniProtKB-SubCell"/>
</dbReference>
<gene>
    <name evidence="1 6" type="primary">zipA</name>
    <name evidence="6" type="ORF">NCTC10926_02633</name>
</gene>
<evidence type="ECO:0000313" key="7">
    <source>
        <dbReference type="Proteomes" id="UP000254620"/>
    </source>
</evidence>
<evidence type="ECO:0000259" key="5">
    <source>
        <dbReference type="SMART" id="SM00771"/>
    </source>
</evidence>
<feature type="region of interest" description="Disordered" evidence="4">
    <location>
        <begin position="56"/>
        <end position="99"/>
    </location>
</feature>
<name>A0A0F5F127_AVIPA</name>
<reference evidence="6 7" key="1">
    <citation type="submission" date="2018-06" db="EMBL/GenBank/DDBJ databases">
        <authorList>
            <consortium name="Pathogen Informatics"/>
            <person name="Doyle S."/>
        </authorList>
    </citation>
    <scope>NUCLEOTIDE SEQUENCE [LARGE SCALE GENOMIC DNA]</scope>
    <source>
        <strain evidence="6 7">NCTC10926</strain>
    </source>
</reference>
<comment type="function">
    <text evidence="1 2">Essential cell division protein that stabilizes the FtsZ protofilaments by cross-linking them and that serves as a cytoplasmic membrane anchor for the Z ring. Also required for the recruitment to the septal ring of downstream cell division proteins.</text>
</comment>
<dbReference type="STRING" id="728.VY92_03985"/>
<dbReference type="Gene3D" id="3.30.1400.10">
    <property type="entry name" value="ZipA, C-terminal FtsZ-binding domain"/>
    <property type="match status" value="1"/>
</dbReference>
<dbReference type="eggNOG" id="COG3115">
    <property type="taxonomic scope" value="Bacteria"/>
</dbReference>
<evidence type="ECO:0000256" key="1">
    <source>
        <dbReference type="HAMAP-Rule" id="MF_00509"/>
    </source>
</evidence>